<organism evidence="2 3">
    <name type="scientific">Streptomyces minutiscleroticus</name>
    <dbReference type="NCBI Taxonomy" id="68238"/>
    <lineage>
        <taxon>Bacteria</taxon>
        <taxon>Bacillati</taxon>
        <taxon>Actinomycetota</taxon>
        <taxon>Actinomycetes</taxon>
        <taxon>Kitasatosporales</taxon>
        <taxon>Streptomycetaceae</taxon>
        <taxon>Streptomyces</taxon>
    </lineage>
</organism>
<evidence type="ECO:0000313" key="2">
    <source>
        <dbReference type="EMBL" id="GGX86154.1"/>
    </source>
</evidence>
<accession>A0A918NPT5</accession>
<evidence type="ECO:0000256" key="1">
    <source>
        <dbReference type="SAM" id="MobiDB-lite"/>
    </source>
</evidence>
<dbReference type="AlphaFoldDB" id="A0A918NPT5"/>
<feature type="compositionally biased region" description="Low complexity" evidence="1">
    <location>
        <begin position="41"/>
        <end position="60"/>
    </location>
</feature>
<dbReference type="EMBL" id="BMVU01000023">
    <property type="protein sequence ID" value="GGX86154.1"/>
    <property type="molecule type" value="Genomic_DNA"/>
</dbReference>
<feature type="region of interest" description="Disordered" evidence="1">
    <location>
        <begin position="41"/>
        <end position="86"/>
    </location>
</feature>
<reference evidence="2" key="1">
    <citation type="journal article" date="2014" name="Int. J. Syst. Evol. Microbiol.">
        <title>Complete genome sequence of Corynebacterium casei LMG S-19264T (=DSM 44701T), isolated from a smear-ripened cheese.</title>
        <authorList>
            <consortium name="US DOE Joint Genome Institute (JGI-PGF)"/>
            <person name="Walter F."/>
            <person name="Albersmeier A."/>
            <person name="Kalinowski J."/>
            <person name="Ruckert C."/>
        </authorList>
    </citation>
    <scope>NUCLEOTIDE SEQUENCE</scope>
    <source>
        <strain evidence="2">JCM 4790</strain>
    </source>
</reference>
<gene>
    <name evidence="2" type="ORF">GCM10010358_45410</name>
</gene>
<comment type="caution">
    <text evidence="2">The sequence shown here is derived from an EMBL/GenBank/DDBJ whole genome shotgun (WGS) entry which is preliminary data.</text>
</comment>
<dbReference type="Proteomes" id="UP000619244">
    <property type="component" value="Unassembled WGS sequence"/>
</dbReference>
<reference evidence="2" key="2">
    <citation type="submission" date="2020-09" db="EMBL/GenBank/DDBJ databases">
        <authorList>
            <person name="Sun Q."/>
            <person name="Ohkuma M."/>
        </authorList>
    </citation>
    <scope>NUCLEOTIDE SEQUENCE</scope>
    <source>
        <strain evidence="2">JCM 4790</strain>
    </source>
</reference>
<sequence length="86" mass="9049">MPFSVLYPEPVTVTVSPAAARPADLDTVSFWPSGPVAVPPAATAGDAAGSSRADAAATARKQPTRRLRRPLAEVMEHPHHAKLRKA</sequence>
<evidence type="ECO:0000313" key="3">
    <source>
        <dbReference type="Proteomes" id="UP000619244"/>
    </source>
</evidence>
<name>A0A918NPT5_9ACTN</name>
<proteinExistence type="predicted"/>
<keyword evidence="3" id="KW-1185">Reference proteome</keyword>
<protein>
    <submittedName>
        <fullName evidence="2">Uncharacterized protein</fullName>
    </submittedName>
</protein>